<proteinExistence type="predicted"/>
<accession>A0A380SZI7</accession>
<dbReference type="AlphaFoldDB" id="A0A380SZI7"/>
<gene>
    <name evidence="1" type="ORF">CCOS864_02117</name>
</gene>
<keyword evidence="2" id="KW-1185">Reference proteome</keyword>
<evidence type="ECO:0000313" key="2">
    <source>
        <dbReference type="Proteomes" id="UP000255177"/>
    </source>
</evidence>
<name>A0A380SZI7_9PSED</name>
<dbReference type="EMBL" id="UIDD01000006">
    <property type="protein sequence ID" value="SUQ62671.1"/>
    <property type="molecule type" value="Genomic_DNA"/>
</dbReference>
<evidence type="ECO:0000313" key="1">
    <source>
        <dbReference type="EMBL" id="SUQ62671.1"/>
    </source>
</evidence>
<sequence>MHPAMQQRVDGLAALRERTILATADFYAKIGLPAPTTEPRYKAVAKGKAWHIVDVETGKTRCFCFTYKAALRFVDALEAAATRKLVGRQ</sequence>
<protein>
    <submittedName>
        <fullName evidence="1">Uncharacterized protein</fullName>
    </submittedName>
</protein>
<dbReference type="RefSeq" id="WP_115086266.1">
    <property type="nucleotide sequence ID" value="NZ_CBCSFG010000028.1"/>
</dbReference>
<dbReference type="Proteomes" id="UP000255177">
    <property type="component" value="Unassembled WGS sequence"/>
</dbReference>
<reference evidence="2" key="1">
    <citation type="submission" date="2018-07" db="EMBL/GenBank/DDBJ databases">
        <authorList>
            <person name="Blom J."/>
        </authorList>
    </citation>
    <scope>NUCLEOTIDE SEQUENCE [LARGE SCALE GENOMIC DNA]</scope>
    <source>
        <strain evidence="2">CCOS 864</strain>
    </source>
</reference>
<organism evidence="1 2">
    <name type="scientific">Pseudomonas wadenswilerensis</name>
    <dbReference type="NCBI Taxonomy" id="1785161"/>
    <lineage>
        <taxon>Bacteria</taxon>
        <taxon>Pseudomonadati</taxon>
        <taxon>Pseudomonadota</taxon>
        <taxon>Gammaproteobacteria</taxon>
        <taxon>Pseudomonadales</taxon>
        <taxon>Pseudomonadaceae</taxon>
        <taxon>Pseudomonas</taxon>
    </lineage>
</organism>